<sequence>MRPVFSLSVRGLAALAVAGALAGCVRQPDPTITGSISDDHAVRHPIVVTQGMATLDFLPGGGAGGLTDRQVADISEFAGQWRAKGRGQIAIEIPKGGSTDVQSAHAVREIKVAIQNAGVSPRAIIQTTYAANGPTHLAPVRLSYPTLKAGVPHDCGQWPDDLGYGGPGTPSENRQYWNFGCAQQQNIAAMVEDPEDFIRPRAETPSSATRRTTVIGKYQKGEPTATTYPKDNVSTQDDN</sequence>
<dbReference type="InterPro" id="IPR013361">
    <property type="entry name" value="Pilus_CpaD"/>
</dbReference>
<organism evidence="3 4">
    <name type="scientific">Flaviflagellibacter deserti</name>
    <dbReference type="NCBI Taxonomy" id="2267266"/>
    <lineage>
        <taxon>Bacteria</taxon>
        <taxon>Pseudomonadati</taxon>
        <taxon>Pseudomonadota</taxon>
        <taxon>Alphaproteobacteria</taxon>
        <taxon>Hyphomicrobiales</taxon>
        <taxon>Flaviflagellibacter</taxon>
    </lineage>
</organism>
<dbReference type="InterPro" id="IPR019027">
    <property type="entry name" value="Pilus_biogenesis_CpaD-related"/>
</dbReference>
<proteinExistence type="predicted"/>
<dbReference type="RefSeq" id="WP_114957011.1">
    <property type="nucleotide sequence ID" value="NZ_JBHSJF010000005.1"/>
</dbReference>
<feature type="signal peptide" evidence="2">
    <location>
        <begin position="1"/>
        <end position="22"/>
    </location>
</feature>
<keyword evidence="4" id="KW-1185">Reference proteome</keyword>
<evidence type="ECO:0000313" key="3">
    <source>
        <dbReference type="EMBL" id="MFC5067521.1"/>
    </source>
</evidence>
<dbReference type="Pfam" id="PF09476">
    <property type="entry name" value="Pilus_CpaD"/>
    <property type="match status" value="1"/>
</dbReference>
<evidence type="ECO:0000313" key="4">
    <source>
        <dbReference type="Proteomes" id="UP001595796"/>
    </source>
</evidence>
<keyword evidence="2" id="KW-0732">Signal</keyword>
<dbReference type="EMBL" id="JBHSJF010000005">
    <property type="protein sequence ID" value="MFC5067521.1"/>
    <property type="molecule type" value="Genomic_DNA"/>
</dbReference>
<dbReference type="PROSITE" id="PS51257">
    <property type="entry name" value="PROKAR_LIPOPROTEIN"/>
    <property type="match status" value="1"/>
</dbReference>
<accession>A0ABV9Z092</accession>
<name>A0ABV9Z092_9HYPH</name>
<dbReference type="Proteomes" id="UP001595796">
    <property type="component" value="Unassembled WGS sequence"/>
</dbReference>
<feature type="chain" id="PRO_5046320995" evidence="2">
    <location>
        <begin position="23"/>
        <end position="239"/>
    </location>
</feature>
<comment type="caution">
    <text evidence="3">The sequence shown here is derived from an EMBL/GenBank/DDBJ whole genome shotgun (WGS) entry which is preliminary data.</text>
</comment>
<evidence type="ECO:0000256" key="2">
    <source>
        <dbReference type="SAM" id="SignalP"/>
    </source>
</evidence>
<protein>
    <submittedName>
        <fullName evidence="3">CpaD family pilus assembly protein</fullName>
    </submittedName>
</protein>
<feature type="region of interest" description="Disordered" evidence="1">
    <location>
        <begin position="199"/>
        <end position="239"/>
    </location>
</feature>
<dbReference type="NCBIfam" id="TIGR02522">
    <property type="entry name" value="pilus_cpaD"/>
    <property type="match status" value="1"/>
</dbReference>
<feature type="compositionally biased region" description="Polar residues" evidence="1">
    <location>
        <begin position="224"/>
        <end position="239"/>
    </location>
</feature>
<gene>
    <name evidence="3" type="ORF">ACFPFW_05770</name>
</gene>
<reference evidence="4" key="1">
    <citation type="journal article" date="2019" name="Int. J. Syst. Evol. Microbiol.">
        <title>The Global Catalogue of Microorganisms (GCM) 10K type strain sequencing project: providing services to taxonomists for standard genome sequencing and annotation.</title>
        <authorList>
            <consortium name="The Broad Institute Genomics Platform"/>
            <consortium name="The Broad Institute Genome Sequencing Center for Infectious Disease"/>
            <person name="Wu L."/>
            <person name="Ma J."/>
        </authorList>
    </citation>
    <scope>NUCLEOTIDE SEQUENCE [LARGE SCALE GENOMIC DNA]</scope>
    <source>
        <strain evidence="4">CGMCC 1.16444</strain>
    </source>
</reference>
<evidence type="ECO:0000256" key="1">
    <source>
        <dbReference type="SAM" id="MobiDB-lite"/>
    </source>
</evidence>